<evidence type="ECO:0000313" key="2">
    <source>
        <dbReference type="EMBL" id="KAE9541275.1"/>
    </source>
</evidence>
<evidence type="ECO:0000313" key="3">
    <source>
        <dbReference type="Proteomes" id="UP000475862"/>
    </source>
</evidence>
<organism evidence="2 3">
    <name type="scientific">Aphis glycines</name>
    <name type="common">Soybean aphid</name>
    <dbReference type="NCBI Taxonomy" id="307491"/>
    <lineage>
        <taxon>Eukaryota</taxon>
        <taxon>Metazoa</taxon>
        <taxon>Ecdysozoa</taxon>
        <taxon>Arthropoda</taxon>
        <taxon>Hexapoda</taxon>
        <taxon>Insecta</taxon>
        <taxon>Pterygota</taxon>
        <taxon>Neoptera</taxon>
        <taxon>Paraneoptera</taxon>
        <taxon>Hemiptera</taxon>
        <taxon>Sternorrhyncha</taxon>
        <taxon>Aphidomorpha</taxon>
        <taxon>Aphidoidea</taxon>
        <taxon>Aphididae</taxon>
        <taxon>Aphidini</taxon>
        <taxon>Aphis</taxon>
        <taxon>Aphis</taxon>
    </lineage>
</organism>
<protein>
    <submittedName>
        <fullName evidence="2">Uncharacterized protein</fullName>
    </submittedName>
</protein>
<dbReference type="AlphaFoldDB" id="A0A6G0TYG1"/>
<comment type="caution">
    <text evidence="2">The sequence shown here is derived from an EMBL/GenBank/DDBJ whole genome shotgun (WGS) entry which is preliminary data.</text>
</comment>
<dbReference type="EMBL" id="VYZN01000013">
    <property type="protein sequence ID" value="KAE9541275.1"/>
    <property type="molecule type" value="Genomic_DNA"/>
</dbReference>
<gene>
    <name evidence="2" type="ORF">AGLY_004520</name>
</gene>
<reference evidence="2 3" key="1">
    <citation type="submission" date="2019-08" db="EMBL/GenBank/DDBJ databases">
        <title>The genome of the soybean aphid Biotype 1, its phylome, world population structure and adaptation to the North American continent.</title>
        <authorList>
            <person name="Giordano R."/>
            <person name="Donthu R.K."/>
            <person name="Hernandez A.G."/>
            <person name="Wright C.L."/>
            <person name="Zimin A.V."/>
        </authorList>
    </citation>
    <scope>NUCLEOTIDE SEQUENCE [LARGE SCALE GENOMIC DNA]</scope>
    <source>
        <tissue evidence="2">Whole aphids</tissue>
    </source>
</reference>
<dbReference type="Proteomes" id="UP000475862">
    <property type="component" value="Unassembled WGS sequence"/>
</dbReference>
<evidence type="ECO:0000256" key="1">
    <source>
        <dbReference type="SAM" id="SignalP"/>
    </source>
</evidence>
<sequence>MFYRFLMLHIIDLSFISKLKQDDCIAMNFTNFTINNKEPSSTYITWYYLLLKCFFEPKNIQLSHNYIPNIFLNFEITLRIFCLLYHNAQLFQEDVNLKILIRKTSFIFLLPTQKSNQKKNSMGGGIIEGSTLLVFSASISFHVIAVFNDIMLTIFGSLRKTKYHEIFQHVDYHATIGMNVFHKKSHSIFNIILN</sequence>
<accession>A0A6G0TYG1</accession>
<keyword evidence="3" id="KW-1185">Reference proteome</keyword>
<feature type="signal peptide" evidence="1">
    <location>
        <begin position="1"/>
        <end position="21"/>
    </location>
</feature>
<feature type="chain" id="PRO_5026250376" evidence="1">
    <location>
        <begin position="22"/>
        <end position="194"/>
    </location>
</feature>
<keyword evidence="1" id="KW-0732">Signal</keyword>
<proteinExistence type="predicted"/>
<name>A0A6G0TYG1_APHGL</name>